<reference evidence="11 12" key="1">
    <citation type="submission" date="2021-05" db="EMBL/GenBank/DDBJ databases">
        <authorList>
            <person name="Zahm M."/>
            <person name="Klopp C."/>
            <person name="Cabau C."/>
            <person name="Kuhl H."/>
            <person name="Suciu R."/>
            <person name="Ciorpac M."/>
            <person name="Holostenco D."/>
            <person name="Gessner J."/>
            <person name="Wuertz S."/>
            <person name="Hohne C."/>
            <person name="Stock M."/>
            <person name="Gislard M."/>
            <person name="Lluch J."/>
            <person name="Milhes M."/>
            <person name="Lampietro C."/>
            <person name="Lopez Roques C."/>
            <person name="Donnadieu C."/>
            <person name="Du K."/>
            <person name="Schartl M."/>
            <person name="Guiguen Y."/>
        </authorList>
    </citation>
    <scope>NUCLEOTIDE SEQUENCE [LARGE SCALE GENOMIC DNA]</scope>
    <source>
        <strain evidence="11">Hh-F2</strain>
        <tissue evidence="11">Blood</tissue>
    </source>
</reference>
<gene>
    <name evidence="11" type="ORF">HHUSO_G19818</name>
</gene>
<dbReference type="InterPro" id="IPR030548">
    <property type="entry name" value="RAD51B"/>
</dbReference>
<evidence type="ECO:0000313" key="11">
    <source>
        <dbReference type="EMBL" id="KAK6479146.1"/>
    </source>
</evidence>
<keyword evidence="3" id="KW-0547">Nucleotide-binding</keyword>
<dbReference type="InterPro" id="IPR003593">
    <property type="entry name" value="AAA+_ATPase"/>
</dbReference>
<comment type="caution">
    <text evidence="11">The sequence shown here is derived from an EMBL/GenBank/DDBJ whole genome shotgun (WGS) entry which is preliminary data.</text>
</comment>
<dbReference type="InterPro" id="IPR058766">
    <property type="entry name" value="HHH_XRCC3_RAD51B"/>
</dbReference>
<dbReference type="Pfam" id="PF26169">
    <property type="entry name" value="HHH_XRCC3_RpoA"/>
    <property type="match status" value="1"/>
</dbReference>
<evidence type="ECO:0000313" key="12">
    <source>
        <dbReference type="Proteomes" id="UP001369086"/>
    </source>
</evidence>
<dbReference type="InterPro" id="IPR020588">
    <property type="entry name" value="RecA_ATP-bd"/>
</dbReference>
<evidence type="ECO:0000256" key="4">
    <source>
        <dbReference type="ARBA" id="ARBA00022763"/>
    </source>
</evidence>
<accession>A0ABR0Z3E4</accession>
<evidence type="ECO:0000256" key="7">
    <source>
        <dbReference type="ARBA" id="ARBA00023172"/>
    </source>
</evidence>
<evidence type="ECO:0000256" key="3">
    <source>
        <dbReference type="ARBA" id="ARBA00022741"/>
    </source>
</evidence>
<evidence type="ECO:0000256" key="2">
    <source>
        <dbReference type="ARBA" id="ARBA00007095"/>
    </source>
</evidence>
<evidence type="ECO:0000256" key="8">
    <source>
        <dbReference type="ARBA" id="ARBA00023204"/>
    </source>
</evidence>
<dbReference type="SMART" id="SM00382">
    <property type="entry name" value="AAA"/>
    <property type="match status" value="1"/>
</dbReference>
<keyword evidence="5" id="KW-0067">ATP-binding</keyword>
<name>A0ABR0Z3E4_HUSHU</name>
<protein>
    <submittedName>
        <fullName evidence="11">DNA repair protein RAD51-like protein 2-like</fullName>
    </submittedName>
</protein>
<comment type="subcellular location">
    <subcellularLocation>
        <location evidence="1">Nucleus</location>
    </subcellularLocation>
</comment>
<sequence length="387" mass="42421">MANKKLRRTGMLPELCDRLDRHQIKTCQDFLSLGPLELMREAGQSYQQVQTLLHTVSLACAPTMVTALELRDRQSHVFFPTSLRGLDAVLHGGLASGTLTEITGPSGCGKSQFCMMLSVLATLPRTMGGLDSSVLYIDTESAFCAERLVEIAQNRFPKYFSLQERVVEMAQKIHLFRELTCQNVLKRLGGLEEEIISKKAGLVIIDSIASVVRKEFDTSIPGNLSERSSLLSQEAATLKYLAEEFSIPVVLTNQITTHLSRKGTAPSHLECNVPEGKESPVSADGESGYVTAALGNTWSHSVNTRLIVQYLDSQRRQIIVAKSPIAPFSVFNYTVQNSGLELEDGENQAGSSHQGTDPGLQPIRVRTAFNYCLTHTTPTSSHSTGVH</sequence>
<dbReference type="InterPro" id="IPR013632">
    <property type="entry name" value="Rad51_C"/>
</dbReference>
<evidence type="ECO:0000256" key="5">
    <source>
        <dbReference type="ARBA" id="ARBA00022840"/>
    </source>
</evidence>
<dbReference type="PIRSF" id="PIRSF005856">
    <property type="entry name" value="Rad51"/>
    <property type="match status" value="1"/>
</dbReference>
<evidence type="ECO:0000256" key="1">
    <source>
        <dbReference type="ARBA" id="ARBA00004123"/>
    </source>
</evidence>
<dbReference type="PROSITE" id="PS50162">
    <property type="entry name" value="RECA_2"/>
    <property type="match status" value="1"/>
</dbReference>
<keyword evidence="9" id="KW-0539">Nucleus</keyword>
<evidence type="ECO:0000256" key="9">
    <source>
        <dbReference type="ARBA" id="ARBA00023242"/>
    </source>
</evidence>
<dbReference type="PANTHER" id="PTHR46456:SF1">
    <property type="entry name" value="DNA REPAIR PROTEIN RAD51 HOMOLOG 2"/>
    <property type="match status" value="1"/>
</dbReference>
<keyword evidence="8" id="KW-0234">DNA repair</keyword>
<evidence type="ECO:0000256" key="6">
    <source>
        <dbReference type="ARBA" id="ARBA00023125"/>
    </source>
</evidence>
<dbReference type="InterPro" id="IPR027417">
    <property type="entry name" value="P-loop_NTPase"/>
</dbReference>
<dbReference type="CDD" id="cd19493">
    <property type="entry name" value="Rad51B"/>
    <property type="match status" value="1"/>
</dbReference>
<dbReference type="Pfam" id="PF08423">
    <property type="entry name" value="Rad51"/>
    <property type="match status" value="1"/>
</dbReference>
<dbReference type="InterPro" id="IPR016467">
    <property type="entry name" value="DNA_recomb/repair_RecA-like"/>
</dbReference>
<keyword evidence="7" id="KW-0233">DNA recombination</keyword>
<dbReference type="EMBL" id="JAHFZB010000018">
    <property type="protein sequence ID" value="KAK6479146.1"/>
    <property type="molecule type" value="Genomic_DNA"/>
</dbReference>
<dbReference type="SUPFAM" id="SSF52540">
    <property type="entry name" value="P-loop containing nucleoside triphosphate hydrolases"/>
    <property type="match status" value="1"/>
</dbReference>
<keyword evidence="12" id="KW-1185">Reference proteome</keyword>
<proteinExistence type="inferred from homology"/>
<dbReference type="PANTHER" id="PTHR46456">
    <property type="entry name" value="DNA REPAIR PROTEIN RAD51 HOMOLOG 2"/>
    <property type="match status" value="1"/>
</dbReference>
<dbReference type="Gene3D" id="3.40.50.300">
    <property type="entry name" value="P-loop containing nucleotide triphosphate hydrolases"/>
    <property type="match status" value="1"/>
</dbReference>
<evidence type="ECO:0000259" key="10">
    <source>
        <dbReference type="PROSITE" id="PS50162"/>
    </source>
</evidence>
<keyword evidence="6" id="KW-0238">DNA-binding</keyword>
<feature type="domain" description="RecA family profile 1" evidence="10">
    <location>
        <begin position="75"/>
        <end position="255"/>
    </location>
</feature>
<organism evidence="11 12">
    <name type="scientific">Huso huso</name>
    <name type="common">Beluga</name>
    <name type="synonym">Acipenser huso</name>
    <dbReference type="NCBI Taxonomy" id="61971"/>
    <lineage>
        <taxon>Eukaryota</taxon>
        <taxon>Metazoa</taxon>
        <taxon>Chordata</taxon>
        <taxon>Craniata</taxon>
        <taxon>Vertebrata</taxon>
        <taxon>Euteleostomi</taxon>
        <taxon>Actinopterygii</taxon>
        <taxon>Chondrostei</taxon>
        <taxon>Acipenseriformes</taxon>
        <taxon>Acipenseridae</taxon>
        <taxon>Huso</taxon>
    </lineage>
</organism>
<comment type="similarity">
    <text evidence="2">Belongs to the RecA family. RAD51 subfamily.</text>
</comment>
<dbReference type="Proteomes" id="UP001369086">
    <property type="component" value="Unassembled WGS sequence"/>
</dbReference>
<keyword evidence="4" id="KW-0227">DNA damage</keyword>